<keyword evidence="3 6" id="KW-0812">Transmembrane</keyword>
<dbReference type="RefSeq" id="WP_183343032.1">
    <property type="nucleotide sequence ID" value="NZ_JACHNU010000003.1"/>
</dbReference>
<dbReference type="InterPro" id="IPR022791">
    <property type="entry name" value="L-PG_synthase/AglD"/>
</dbReference>
<dbReference type="PANTHER" id="PTHR39087:SF2">
    <property type="entry name" value="UPF0104 MEMBRANE PROTEIN MJ1595"/>
    <property type="match status" value="1"/>
</dbReference>
<evidence type="ECO:0000313" key="7">
    <source>
        <dbReference type="EMBL" id="MBB4663313.1"/>
    </source>
</evidence>
<feature type="transmembrane region" description="Helical" evidence="6">
    <location>
        <begin position="280"/>
        <end position="305"/>
    </location>
</feature>
<feature type="transmembrane region" description="Helical" evidence="6">
    <location>
        <begin position="12"/>
        <end position="28"/>
    </location>
</feature>
<proteinExistence type="predicted"/>
<comment type="caution">
    <text evidence="7">The sequence shown here is derived from an EMBL/GenBank/DDBJ whole genome shotgun (WGS) entry which is preliminary data.</text>
</comment>
<protein>
    <recommendedName>
        <fullName evidence="9">Flippase-like domain-containing protein</fullName>
    </recommendedName>
</protein>
<keyword evidence="2" id="KW-1003">Cell membrane</keyword>
<feature type="transmembrane region" description="Helical" evidence="6">
    <location>
        <begin position="154"/>
        <end position="178"/>
    </location>
</feature>
<dbReference type="AlphaFoldDB" id="A0A840IGJ1"/>
<evidence type="ECO:0000256" key="5">
    <source>
        <dbReference type="ARBA" id="ARBA00023136"/>
    </source>
</evidence>
<evidence type="ECO:0000256" key="4">
    <source>
        <dbReference type="ARBA" id="ARBA00022989"/>
    </source>
</evidence>
<dbReference type="PANTHER" id="PTHR39087">
    <property type="entry name" value="UPF0104 MEMBRANE PROTEIN MJ1595"/>
    <property type="match status" value="1"/>
</dbReference>
<reference evidence="7 8" key="1">
    <citation type="submission" date="2020-08" db="EMBL/GenBank/DDBJ databases">
        <title>Genomic Encyclopedia of Archaeal and Bacterial Type Strains, Phase II (KMG-II): from individual species to whole genera.</title>
        <authorList>
            <person name="Goeker M."/>
        </authorList>
    </citation>
    <scope>NUCLEOTIDE SEQUENCE [LARGE SCALE GENOMIC DNA]</scope>
    <source>
        <strain evidence="7 8">DSM 23288</strain>
    </source>
</reference>
<evidence type="ECO:0000313" key="8">
    <source>
        <dbReference type="Proteomes" id="UP000585272"/>
    </source>
</evidence>
<dbReference type="EMBL" id="JACHNU010000003">
    <property type="protein sequence ID" value="MBB4663313.1"/>
    <property type="molecule type" value="Genomic_DNA"/>
</dbReference>
<evidence type="ECO:0008006" key="9">
    <source>
        <dbReference type="Google" id="ProtNLM"/>
    </source>
</evidence>
<comment type="subcellular location">
    <subcellularLocation>
        <location evidence="1">Cell membrane</location>
        <topology evidence="1">Multi-pass membrane protein</topology>
    </subcellularLocation>
</comment>
<accession>A0A840IGJ1</accession>
<feature type="transmembrane region" description="Helical" evidence="6">
    <location>
        <begin position="199"/>
        <end position="225"/>
    </location>
</feature>
<name>A0A840IGJ1_9ACTN</name>
<feature type="transmembrane region" description="Helical" evidence="6">
    <location>
        <begin position="119"/>
        <end position="142"/>
    </location>
</feature>
<dbReference type="Proteomes" id="UP000585272">
    <property type="component" value="Unassembled WGS sequence"/>
</dbReference>
<evidence type="ECO:0000256" key="3">
    <source>
        <dbReference type="ARBA" id="ARBA00022692"/>
    </source>
</evidence>
<keyword evidence="5 6" id="KW-0472">Membrane</keyword>
<feature type="transmembrane region" description="Helical" evidence="6">
    <location>
        <begin position="40"/>
        <end position="59"/>
    </location>
</feature>
<dbReference type="GO" id="GO:0005886">
    <property type="term" value="C:plasma membrane"/>
    <property type="evidence" value="ECO:0007669"/>
    <property type="project" value="UniProtKB-SubCell"/>
</dbReference>
<dbReference type="Pfam" id="PF03706">
    <property type="entry name" value="LPG_synthase_TM"/>
    <property type="match status" value="1"/>
</dbReference>
<keyword evidence="4 6" id="KW-1133">Transmembrane helix</keyword>
<organism evidence="7 8">
    <name type="scientific">Conexibacter arvalis</name>
    <dbReference type="NCBI Taxonomy" id="912552"/>
    <lineage>
        <taxon>Bacteria</taxon>
        <taxon>Bacillati</taxon>
        <taxon>Actinomycetota</taxon>
        <taxon>Thermoleophilia</taxon>
        <taxon>Solirubrobacterales</taxon>
        <taxon>Conexibacteraceae</taxon>
        <taxon>Conexibacter</taxon>
    </lineage>
</organism>
<evidence type="ECO:0000256" key="1">
    <source>
        <dbReference type="ARBA" id="ARBA00004651"/>
    </source>
</evidence>
<evidence type="ECO:0000256" key="6">
    <source>
        <dbReference type="SAM" id="Phobius"/>
    </source>
</evidence>
<evidence type="ECO:0000256" key="2">
    <source>
        <dbReference type="ARBA" id="ARBA00022475"/>
    </source>
</evidence>
<gene>
    <name evidence="7" type="ORF">BDZ31_002902</name>
</gene>
<keyword evidence="8" id="KW-1185">Reference proteome</keyword>
<sequence length="351" mass="37007">MPTLTPTRKRILMGIVWLIPIACVVWWATKQEAPRFPSDAGGIVALVGALGLYVVATLMRAERWDRILRRADVDCRRADVYALTPIGYMGNNVLPARGGELLRTFLLGSRAPGSTKRTILGTILAERVLDAVALGVILVVLASNLLGELPAPNMTVVLAGVAVLLLLIVAAAVALLKFRERLLFVLASLKPMAQPTRQLLSGHGIALLVLSLAVWCVEASVYIAVGRAVGIELGLQDGLAVVAFTNAAALIPAAPGYIGTYDAAVIFAVNAVTNAPRSAVLSYLILLRFVLFVPITIVGFVLLVVRYGGLSRVKAAREAAQAEQRAEHEAAAAAAAATRVESHADTAASTA</sequence>